<dbReference type="KEGG" id="erc:Ecym_5503"/>
<feature type="region of interest" description="Disordered" evidence="10">
    <location>
        <begin position="306"/>
        <end position="341"/>
    </location>
</feature>
<comment type="similarity">
    <text evidence="2">Belongs to the BIG1 family.</text>
</comment>
<evidence type="ECO:0000256" key="4">
    <source>
        <dbReference type="ARBA" id="ARBA00022692"/>
    </source>
</evidence>
<accession>I6NDV4</accession>
<sequence>MRILSFWIQLIPLVLAVAAQAYNGSVPAILFSYNLSPGMIRHQQNYESSSVLPNKKFKTIATELLEHCNSDAYIFVNQPGLKVSDFTSHSESWPSLSGYIRGCSTALKFEKIEVNGEDHFEDFIKYIKNNCDVNREVRLSGLNPDKFQTYIDINKRAIRIDFPPLPAEDSLPTILRDEAIKERDLFLRKVLAQIPSPRQTLIFTSLKSLENKSTEEDTPSDIFPQIFNHESRDEEYERNSRTIDVKPYFPTPRPKFQLPDDSHISVFDPKFLEDNRNILRLIILAVIGSITLQVYSMVSPSFRISSSSSKPTTVNKTAAVQPALHIKTPHPPEKHKTRIDG</sequence>
<evidence type="ECO:0000256" key="3">
    <source>
        <dbReference type="ARBA" id="ARBA00022089"/>
    </source>
</evidence>
<dbReference type="OMA" id="PNWNPIR"/>
<evidence type="ECO:0000256" key="6">
    <source>
        <dbReference type="ARBA" id="ARBA00022824"/>
    </source>
</evidence>
<evidence type="ECO:0000256" key="1">
    <source>
        <dbReference type="ARBA" id="ARBA00004115"/>
    </source>
</evidence>
<dbReference type="OrthoDB" id="9985059at2759"/>
<evidence type="ECO:0000256" key="9">
    <source>
        <dbReference type="ARBA" id="ARBA00023316"/>
    </source>
</evidence>
<dbReference type="PANTHER" id="PTHR28285:SF1">
    <property type="entry name" value="PROTEIN BIG1"/>
    <property type="match status" value="1"/>
</dbReference>
<evidence type="ECO:0000256" key="8">
    <source>
        <dbReference type="ARBA" id="ARBA00023136"/>
    </source>
</evidence>
<feature type="compositionally biased region" description="Basic and acidic residues" evidence="10">
    <location>
        <begin position="330"/>
        <end position="341"/>
    </location>
</feature>
<dbReference type="GO" id="GO:0071555">
    <property type="term" value="P:cell wall organization"/>
    <property type="evidence" value="ECO:0007669"/>
    <property type="project" value="UniProtKB-KW"/>
</dbReference>
<reference evidence="12 13" key="1">
    <citation type="journal article" date="2011" name="G3 (Bethesda)">
        <title>Genome evolution in the Eremothecium clade of the Saccharomyces complex revealed by comparative genomics.</title>
        <authorList>
            <person name="Wendland J."/>
            <person name="Walther A."/>
        </authorList>
    </citation>
    <scope>NUCLEOTIDE SEQUENCE [LARGE SCALE GENOMIC DNA]</scope>
    <source>
        <strain evidence="13">CBS 270.75 / DBVPG 7215 / KCTC 17166 / NRRL Y-17582</strain>
    </source>
</reference>
<gene>
    <name evidence="12" type="ordered locus">Ecym_5503</name>
</gene>
<proteinExistence type="inferred from homology"/>
<dbReference type="RefSeq" id="XP_003647063.1">
    <property type="nucleotide sequence ID" value="XM_003647015.1"/>
</dbReference>
<organism evidence="12 13">
    <name type="scientific">Eremothecium cymbalariae (strain CBS 270.75 / DBVPG 7215 / KCTC 17166 / NRRL Y-17582)</name>
    <name type="common">Yeast</name>
    <dbReference type="NCBI Taxonomy" id="931890"/>
    <lineage>
        <taxon>Eukaryota</taxon>
        <taxon>Fungi</taxon>
        <taxon>Dikarya</taxon>
        <taxon>Ascomycota</taxon>
        <taxon>Saccharomycotina</taxon>
        <taxon>Saccharomycetes</taxon>
        <taxon>Saccharomycetales</taxon>
        <taxon>Saccharomycetaceae</taxon>
        <taxon>Eremothecium</taxon>
    </lineage>
</organism>
<keyword evidence="8" id="KW-0472">Membrane</keyword>
<evidence type="ECO:0000256" key="2">
    <source>
        <dbReference type="ARBA" id="ARBA00008203"/>
    </source>
</evidence>
<feature type="chain" id="PRO_5003705496" description="Protein BIG1" evidence="11">
    <location>
        <begin position="17"/>
        <end position="341"/>
    </location>
</feature>
<keyword evidence="6" id="KW-0256">Endoplasmic reticulum</keyword>
<dbReference type="GO" id="GO:0009272">
    <property type="term" value="P:fungal-type cell wall biogenesis"/>
    <property type="evidence" value="ECO:0007669"/>
    <property type="project" value="TreeGrafter"/>
</dbReference>
<protein>
    <recommendedName>
        <fullName evidence="3">Protein BIG1</fullName>
    </recommendedName>
</protein>
<dbReference type="PANTHER" id="PTHR28285">
    <property type="entry name" value="PROTEIN BIG1"/>
    <property type="match status" value="1"/>
</dbReference>
<dbReference type="GO" id="GO:0070072">
    <property type="term" value="P:vacuolar proton-transporting V-type ATPase complex assembly"/>
    <property type="evidence" value="ECO:0007669"/>
    <property type="project" value="EnsemblFungi"/>
</dbReference>
<keyword evidence="4" id="KW-0812">Transmembrane</keyword>
<feature type="signal peptide" evidence="11">
    <location>
        <begin position="1"/>
        <end position="16"/>
    </location>
</feature>
<dbReference type="GeneID" id="11470845"/>
<evidence type="ECO:0000256" key="11">
    <source>
        <dbReference type="SAM" id="SignalP"/>
    </source>
</evidence>
<keyword evidence="7" id="KW-1133">Transmembrane helix</keyword>
<dbReference type="Proteomes" id="UP000006790">
    <property type="component" value="Chromosome 5"/>
</dbReference>
<dbReference type="eggNOG" id="ENOG502RXHV">
    <property type="taxonomic scope" value="Eukaryota"/>
</dbReference>
<evidence type="ECO:0000313" key="13">
    <source>
        <dbReference type="Proteomes" id="UP000006790"/>
    </source>
</evidence>
<dbReference type="InterPro" id="IPR037654">
    <property type="entry name" value="Big1"/>
</dbReference>
<dbReference type="HOGENOM" id="CLU_067894_0_0_1"/>
<dbReference type="STRING" id="931890.I6NDV4"/>
<comment type="subcellular location">
    <subcellularLocation>
        <location evidence="1">Endoplasmic reticulum membrane</location>
        <topology evidence="1">Single-pass type I membrane protein</topology>
    </subcellularLocation>
</comment>
<evidence type="ECO:0000256" key="7">
    <source>
        <dbReference type="ARBA" id="ARBA00022989"/>
    </source>
</evidence>
<evidence type="ECO:0000313" key="12">
    <source>
        <dbReference type="EMBL" id="AET40246.1"/>
    </source>
</evidence>
<evidence type="ECO:0000256" key="5">
    <source>
        <dbReference type="ARBA" id="ARBA00022729"/>
    </source>
</evidence>
<dbReference type="FunCoup" id="I6NDV4">
    <property type="interactions" value="24"/>
</dbReference>
<dbReference type="InParanoid" id="I6NDV4"/>
<keyword evidence="9" id="KW-0961">Cell wall biogenesis/degradation</keyword>
<dbReference type="EMBL" id="CP002501">
    <property type="protein sequence ID" value="AET40246.1"/>
    <property type="molecule type" value="Genomic_DNA"/>
</dbReference>
<dbReference type="GO" id="GO:0006078">
    <property type="term" value="P:(1-&gt;6)-beta-D-glucan biosynthetic process"/>
    <property type="evidence" value="ECO:0007669"/>
    <property type="project" value="EnsemblFungi"/>
</dbReference>
<evidence type="ECO:0000256" key="10">
    <source>
        <dbReference type="SAM" id="MobiDB-lite"/>
    </source>
</evidence>
<keyword evidence="13" id="KW-1185">Reference proteome</keyword>
<name>I6NDV4_ERECY</name>
<dbReference type="GO" id="GO:0005789">
    <property type="term" value="C:endoplasmic reticulum membrane"/>
    <property type="evidence" value="ECO:0007669"/>
    <property type="project" value="UniProtKB-SubCell"/>
</dbReference>
<dbReference type="AlphaFoldDB" id="I6NDV4"/>
<keyword evidence="5 11" id="KW-0732">Signal</keyword>